<evidence type="ECO:0000313" key="1">
    <source>
        <dbReference type="EMBL" id="CAB4136747.1"/>
    </source>
</evidence>
<protein>
    <submittedName>
        <fullName evidence="1">Uncharacterized protein</fullName>
    </submittedName>
</protein>
<proteinExistence type="predicted"/>
<accession>A0A6J5LUL9</accession>
<reference evidence="1" key="1">
    <citation type="submission" date="2020-04" db="EMBL/GenBank/DDBJ databases">
        <authorList>
            <person name="Chiriac C."/>
            <person name="Salcher M."/>
            <person name="Ghai R."/>
            <person name="Kavagutti S V."/>
        </authorList>
    </citation>
    <scope>NUCLEOTIDE SEQUENCE</scope>
</reference>
<name>A0A6J5LUL9_9CAUD</name>
<gene>
    <name evidence="1" type="ORF">UFOVP307_33</name>
</gene>
<sequence>MKTLFQFFVEEFSDIHYCPYCLTIKGNRIVCCQEADFIEFKDLYPEQQKEIIQQELYENQRS</sequence>
<dbReference type="EMBL" id="LR796323">
    <property type="protein sequence ID" value="CAB4136747.1"/>
    <property type="molecule type" value="Genomic_DNA"/>
</dbReference>
<organism evidence="1">
    <name type="scientific">uncultured Caudovirales phage</name>
    <dbReference type="NCBI Taxonomy" id="2100421"/>
    <lineage>
        <taxon>Viruses</taxon>
        <taxon>Duplodnaviria</taxon>
        <taxon>Heunggongvirae</taxon>
        <taxon>Uroviricota</taxon>
        <taxon>Caudoviricetes</taxon>
        <taxon>Peduoviridae</taxon>
        <taxon>Maltschvirus</taxon>
        <taxon>Maltschvirus maltsch</taxon>
    </lineage>
</organism>